<reference evidence="1 2" key="1">
    <citation type="submission" date="2016-12" db="EMBL/GenBank/DDBJ databases">
        <title>The genomes of Aspergillus section Nigri reveals drivers in fungal speciation.</title>
        <authorList>
            <consortium name="DOE Joint Genome Institute"/>
            <person name="Vesth T.C."/>
            <person name="Nybo J."/>
            <person name="Theobald S."/>
            <person name="Brandl J."/>
            <person name="Frisvad J.C."/>
            <person name="Nielsen K.F."/>
            <person name="Lyhne E.K."/>
            <person name="Kogle M.E."/>
            <person name="Kuo A."/>
            <person name="Riley R."/>
            <person name="Clum A."/>
            <person name="Nolan M."/>
            <person name="Lipzen A."/>
            <person name="Salamov A."/>
            <person name="Henrissat B."/>
            <person name="Wiebenga A."/>
            <person name="De Vries R.P."/>
            <person name="Grigoriev I.V."/>
            <person name="Mortensen U.H."/>
            <person name="Andersen M.R."/>
            <person name="Baker S.E."/>
        </authorList>
    </citation>
    <scope>NUCLEOTIDE SEQUENCE [LARGE SCALE GENOMIC DNA]</scope>
    <source>
        <strain evidence="1 2">CBS 115572</strain>
    </source>
</reference>
<name>A0A317WHH0_9EURO</name>
<dbReference type="Proteomes" id="UP000246702">
    <property type="component" value="Unassembled WGS sequence"/>
</dbReference>
<sequence length="170" mass="18574">DKNSIFLVKLEGPLSSPTKIKALTGFLTTPILKEGEGIRDTSPSNFCLITGKMKLAILSALEGTFFSPTFIRVNLSPKHLSDYSIAPTLGNEIDPTLPQNRATDADELFLPRQDQFPVWYFFYGNLAVSEILAARLGLQDMPILSRALVKGGVLRTWGGGKYKALVDGTV</sequence>
<comment type="caution">
    <text evidence="1">The sequence shown here is derived from an EMBL/GenBank/DDBJ whole genome shotgun (WGS) entry which is preliminary data.</text>
</comment>
<accession>A0A317WHH0</accession>
<organism evidence="1 2">
    <name type="scientific">Aspergillus sclerotioniger CBS 115572</name>
    <dbReference type="NCBI Taxonomy" id="1450535"/>
    <lineage>
        <taxon>Eukaryota</taxon>
        <taxon>Fungi</taxon>
        <taxon>Dikarya</taxon>
        <taxon>Ascomycota</taxon>
        <taxon>Pezizomycotina</taxon>
        <taxon>Eurotiomycetes</taxon>
        <taxon>Eurotiomycetidae</taxon>
        <taxon>Eurotiales</taxon>
        <taxon>Aspergillaceae</taxon>
        <taxon>Aspergillus</taxon>
        <taxon>Aspergillus subgen. Circumdati</taxon>
    </lineage>
</organism>
<proteinExistence type="predicted"/>
<feature type="non-terminal residue" evidence="1">
    <location>
        <position position="1"/>
    </location>
</feature>
<dbReference type="RefSeq" id="XP_025466118.1">
    <property type="nucleotide sequence ID" value="XM_025608253.1"/>
</dbReference>
<protein>
    <recommendedName>
        <fullName evidence="3">Gamma-glutamylcyclotransferase AIG2-like domain-containing protein</fullName>
    </recommendedName>
</protein>
<gene>
    <name evidence="1" type="ORF">BO94DRAFT_468536</name>
</gene>
<dbReference type="EMBL" id="MSFK01000018">
    <property type="protein sequence ID" value="PWY83650.1"/>
    <property type="molecule type" value="Genomic_DNA"/>
</dbReference>
<dbReference type="OrthoDB" id="3262926at2759"/>
<evidence type="ECO:0000313" key="2">
    <source>
        <dbReference type="Proteomes" id="UP000246702"/>
    </source>
</evidence>
<evidence type="ECO:0000313" key="1">
    <source>
        <dbReference type="EMBL" id="PWY83650.1"/>
    </source>
</evidence>
<dbReference type="GeneID" id="37110396"/>
<evidence type="ECO:0008006" key="3">
    <source>
        <dbReference type="Google" id="ProtNLM"/>
    </source>
</evidence>
<dbReference type="AlphaFoldDB" id="A0A317WHH0"/>
<keyword evidence="2" id="KW-1185">Reference proteome</keyword>